<protein>
    <submittedName>
        <fullName evidence="4">BREX-2 system phosphatase PglZ</fullName>
    </submittedName>
</protein>
<evidence type="ECO:0000313" key="4">
    <source>
        <dbReference type="EMBL" id="WTU76550.1"/>
    </source>
</evidence>
<accession>A0AAU2JX85</accession>
<organism evidence="4">
    <name type="scientific">Streptomyces sp. NBC_00049</name>
    <dbReference type="NCBI Taxonomy" id="2903617"/>
    <lineage>
        <taxon>Bacteria</taxon>
        <taxon>Bacillati</taxon>
        <taxon>Actinomycetota</taxon>
        <taxon>Actinomycetes</taxon>
        <taxon>Kitasatosporales</taxon>
        <taxon>Streptomycetaceae</taxon>
        <taxon>Streptomyces</taxon>
    </lineage>
</organism>
<dbReference type="Pfam" id="PF08665">
    <property type="entry name" value="PglZ"/>
    <property type="match status" value="1"/>
</dbReference>
<evidence type="ECO:0000256" key="1">
    <source>
        <dbReference type="SAM" id="MobiDB-lite"/>
    </source>
</evidence>
<dbReference type="AlphaFoldDB" id="A0AAU2JX85"/>
<name>A0AAU2JX85_9ACTN</name>
<evidence type="ECO:0000259" key="3">
    <source>
        <dbReference type="Pfam" id="PF25863"/>
    </source>
</evidence>
<dbReference type="Pfam" id="PF25863">
    <property type="entry name" value="PglZ_C"/>
    <property type="match status" value="1"/>
</dbReference>
<dbReference type="InterPro" id="IPR047992">
    <property type="entry name" value="BREX_PglZ"/>
</dbReference>
<feature type="domain" description="Alkaline phosphatase-like protein PglZ C-terminal" evidence="3">
    <location>
        <begin position="821"/>
        <end position="923"/>
    </location>
</feature>
<dbReference type="InterPro" id="IPR058882">
    <property type="entry name" value="PglZ_C"/>
</dbReference>
<dbReference type="InterPro" id="IPR058881">
    <property type="entry name" value="PglZ_2nd"/>
</dbReference>
<reference evidence="4" key="1">
    <citation type="submission" date="2022-10" db="EMBL/GenBank/DDBJ databases">
        <title>The complete genomes of actinobacterial strains from the NBC collection.</title>
        <authorList>
            <person name="Joergensen T.S."/>
            <person name="Alvarez Arevalo M."/>
            <person name="Sterndorff E.B."/>
            <person name="Faurdal D."/>
            <person name="Vuksanovic O."/>
            <person name="Mourched A.-S."/>
            <person name="Charusanti P."/>
            <person name="Shaw S."/>
            <person name="Blin K."/>
            <person name="Weber T."/>
        </authorList>
    </citation>
    <scope>NUCLEOTIDE SEQUENCE</scope>
    <source>
        <strain evidence="4">NBC_00049</strain>
    </source>
</reference>
<gene>
    <name evidence="4" type="primary">pglZ</name>
    <name evidence="4" type="ORF">OG327_26275</name>
</gene>
<dbReference type="EMBL" id="CP108264">
    <property type="protein sequence ID" value="WTU76550.1"/>
    <property type="molecule type" value="Genomic_DNA"/>
</dbReference>
<proteinExistence type="predicted"/>
<evidence type="ECO:0000259" key="2">
    <source>
        <dbReference type="Pfam" id="PF25861"/>
    </source>
</evidence>
<feature type="region of interest" description="Disordered" evidence="1">
    <location>
        <begin position="763"/>
        <end position="805"/>
    </location>
</feature>
<dbReference type="NCBIfam" id="NF033446">
    <property type="entry name" value="BREX_PglZ_2"/>
    <property type="match status" value="1"/>
</dbReference>
<dbReference type="Pfam" id="PF25861">
    <property type="entry name" value="PglZ_2nd"/>
    <property type="match status" value="1"/>
</dbReference>
<sequence length="931" mass="99076">MAPSLPQVGRRTVEALLERNASALRDRSLVLVHGTYAKGAAAEFTATVAGQPRRVRVRDESSVLGLLDAWREHRAQEAPGSLLVLTTGVDDAQLGWDLRGHAVRRRTLTVNKAEIVLQRFGAAGLDMRMYREDWLLDALVDAEPADRGWPRTAGVLTRDTAVRALVVERLGLHREGVTAPGRETALDPDSMLAWSRTGAGPQRFSELGETERSELKKWLGEIAGPAVPVLLALAETGRGPDAMALGLLGATLRDPAVSPDTVLAVGGLFGQTRPRRAELTAFTDAVEGSMLRWIAEVRGNDSARQRVFAILDRADELARDAGLTAALATSRFLPAGFAAHLSATIEAAQQAPDGGEAELAELTGHALVALYPDRVRVAEMAVRLARWLRLPAPTVAGVAGGVAEHAADWGWVDRALTVLWAGDPGGDPEAARHLRALYEDGRARREALDGAFARHLADWAPHATAQQPGDCLVVERVMETVARPLAAGVPPLLIVLDGMSSAVAAQLGEDVEREGWREVVPRPAPGERPRRLAAVSAFPSVTQTSRASLLTGVAASGGQSAEEAGFKGFWRKKRKNARLFHKASIGGEAGHFLAPELLLALASDAVVGVVLNTIDDALDSGQQGQRTAWSLHDVTYLRELLAAARSYGRPVVLVSDHGHVLDREPGRAAAEVAGAVESARWRIGTDAGVGEVCLQGPRVLAGKGPIIVPWRENIRYSGRRAGYHGGAALAEVTVPVLVLVPSVGEVPDDWDLLPREQAAPSWWRTPSAASTEGVLHTAAPAETGTKSRTKSAKPRQQSEELFTDADVVTAEKPGPAHPAAARDSLGDRVVASEVYEAQKAYVRKAPETAVVTAVINELVGAGGTMSPSALAAAISATGRVRRNIEGFVATVQRLLNVEGYPVLGFIDGGHTVKLDETLLRAQFLPAERDAE</sequence>
<feature type="domain" description="Alkaline phosphatase-like protein PglZ second" evidence="2">
    <location>
        <begin position="187"/>
        <end position="332"/>
    </location>
</feature>